<keyword evidence="2 5" id="KW-0418">Kinase</keyword>
<keyword evidence="2" id="KW-0067">ATP-binding</keyword>
<feature type="binding site" evidence="2">
    <location>
        <position position="44"/>
    </location>
    <ligand>
        <name>Mg(2+)</name>
        <dbReference type="ChEBI" id="CHEBI:18420"/>
        <label>4</label>
    </ligand>
</feature>
<dbReference type="HAMAP" id="MF_02128">
    <property type="entry name" value="TMP_kinase"/>
    <property type="match status" value="1"/>
</dbReference>
<evidence type="ECO:0000313" key="6">
    <source>
        <dbReference type="Proteomes" id="UP000264071"/>
    </source>
</evidence>
<feature type="binding site" evidence="2">
    <location>
        <position position="225"/>
    </location>
    <ligand>
        <name>Mg(2+)</name>
        <dbReference type="ChEBI" id="CHEBI:18420"/>
        <label>5</label>
    </ligand>
</feature>
<feature type="binding site" evidence="2">
    <location>
        <position position="44"/>
    </location>
    <ligand>
        <name>Mg(2+)</name>
        <dbReference type="ChEBI" id="CHEBI:18420"/>
        <label>3</label>
    </ligand>
</feature>
<dbReference type="EMBL" id="DPIY01000006">
    <property type="protein sequence ID" value="HCT57112.1"/>
    <property type="molecule type" value="Genomic_DNA"/>
</dbReference>
<feature type="binding site" evidence="2">
    <location>
        <position position="265"/>
    </location>
    <ligand>
        <name>substrate</name>
    </ligand>
</feature>
<dbReference type="AlphaFoldDB" id="A0A3D4V8R0"/>
<feature type="binding site" evidence="2">
    <location>
        <position position="90"/>
    </location>
    <ligand>
        <name>Mg(2+)</name>
        <dbReference type="ChEBI" id="CHEBI:18420"/>
        <label>2</label>
    </ligand>
</feature>
<dbReference type="EC" id="2.7.4.16" evidence="2"/>
<gene>
    <name evidence="2 5" type="primary">thiL</name>
    <name evidence="5" type="ORF">DGD08_07840</name>
</gene>
<comment type="catalytic activity">
    <reaction evidence="2">
        <text>thiamine phosphate + ATP = thiamine diphosphate + ADP</text>
        <dbReference type="Rhea" id="RHEA:15913"/>
        <dbReference type="ChEBI" id="CHEBI:30616"/>
        <dbReference type="ChEBI" id="CHEBI:37575"/>
        <dbReference type="ChEBI" id="CHEBI:58937"/>
        <dbReference type="ChEBI" id="CHEBI:456216"/>
        <dbReference type="EC" id="2.7.4.16"/>
    </reaction>
</comment>
<sequence>MTTPHHPPSSPTRPHQAMGAGGEFDTIRMLMSRWGDLAADIGDDAAVLSPITSGVRVVSTDACVEGVHFRREWIAPYDVGVRAAAAALSDLAAMGAAAEYVLVAFVVPDGWRTALGAVADGIGAQVRRAGARIVGGNLSRGAAFGITLTVIGTAARAVSRAGAQVGDVVVVTGLLGGPGAALAAWESGVEPTGWAHERFVHPSPRLAEGALLAAAGASAMLDISDGLAADARHIAAASGVDLVIDDTRLPLGEGITAQNALRSGEEYELLATMAPSAYEALACAWPAGGVSLTVIGVVGPIGAAHRSGQGAVSPGHDHFRENS</sequence>
<dbReference type="UniPathway" id="UPA00060">
    <property type="reaction ID" value="UER00142"/>
</dbReference>
<name>A0A3D4V8R0_9BACT</name>
<keyword evidence="2" id="KW-0808">Transferase</keyword>
<dbReference type="GO" id="GO:0009229">
    <property type="term" value="P:thiamine diphosphate biosynthetic process"/>
    <property type="evidence" value="ECO:0007669"/>
    <property type="project" value="UniProtKB-UniRule"/>
</dbReference>
<keyword evidence="1 2" id="KW-0784">Thiamine biosynthesis</keyword>
<comment type="miscellaneous">
    <text evidence="2">Reaction mechanism of ThiL seems to utilize a direct, inline transfer of the gamma-phosphate of ATP to TMP rather than a phosphorylated enzyme intermediate.</text>
</comment>
<proteinExistence type="inferred from homology"/>
<comment type="similarity">
    <text evidence="2">Belongs to the thiamine-monophosphate kinase family.</text>
</comment>
<dbReference type="InterPro" id="IPR036921">
    <property type="entry name" value="PurM-like_N_sf"/>
</dbReference>
<feature type="binding site" evidence="2">
    <location>
        <position position="61"/>
    </location>
    <ligand>
        <name>Mg(2+)</name>
        <dbReference type="ChEBI" id="CHEBI:18420"/>
        <label>2</label>
    </ligand>
</feature>
<dbReference type="PANTHER" id="PTHR30270:SF0">
    <property type="entry name" value="THIAMINE-MONOPHOSPHATE KINASE"/>
    <property type="match status" value="1"/>
</dbReference>
<dbReference type="GO" id="GO:0009228">
    <property type="term" value="P:thiamine biosynthetic process"/>
    <property type="evidence" value="ECO:0007669"/>
    <property type="project" value="UniProtKB-KW"/>
</dbReference>
<feature type="binding site" evidence="2">
    <location>
        <position position="68"/>
    </location>
    <ligand>
        <name>substrate</name>
    </ligand>
</feature>
<organism evidence="5 6">
    <name type="scientific">Gemmatimonas aurantiaca</name>
    <dbReference type="NCBI Taxonomy" id="173480"/>
    <lineage>
        <taxon>Bacteria</taxon>
        <taxon>Pseudomonadati</taxon>
        <taxon>Gemmatimonadota</taxon>
        <taxon>Gemmatimonadia</taxon>
        <taxon>Gemmatimonadales</taxon>
        <taxon>Gemmatimonadaceae</taxon>
        <taxon>Gemmatimonas</taxon>
    </lineage>
</organism>
<dbReference type="InterPro" id="IPR010918">
    <property type="entry name" value="PurM-like_C_dom"/>
</dbReference>
<feature type="binding site" evidence="2">
    <location>
        <position position="224"/>
    </location>
    <ligand>
        <name>ATP</name>
        <dbReference type="ChEBI" id="CHEBI:30616"/>
    </ligand>
</feature>
<dbReference type="Pfam" id="PF00586">
    <property type="entry name" value="AIRS"/>
    <property type="match status" value="1"/>
</dbReference>
<dbReference type="Gene3D" id="3.30.1330.10">
    <property type="entry name" value="PurM-like, N-terminal domain"/>
    <property type="match status" value="1"/>
</dbReference>
<dbReference type="Gene3D" id="3.90.650.10">
    <property type="entry name" value="PurM-like C-terminal domain"/>
    <property type="match status" value="1"/>
</dbReference>
<feature type="binding site" evidence="2">
    <location>
        <position position="60"/>
    </location>
    <ligand>
        <name>Mg(2+)</name>
        <dbReference type="ChEBI" id="CHEBI:18420"/>
        <label>1</label>
    </ligand>
</feature>
<dbReference type="OMA" id="HFRRDWS"/>
<dbReference type="Pfam" id="PF02769">
    <property type="entry name" value="AIRS_C"/>
    <property type="match status" value="1"/>
</dbReference>
<dbReference type="NCBIfam" id="TIGR01379">
    <property type="entry name" value="thiL"/>
    <property type="match status" value="1"/>
</dbReference>
<accession>A0A3D4V8R0</accession>
<dbReference type="GO" id="GO:0000287">
    <property type="term" value="F:magnesium ion binding"/>
    <property type="evidence" value="ECO:0007669"/>
    <property type="project" value="UniProtKB-UniRule"/>
</dbReference>
<feature type="domain" description="PurM-like N-terminal" evidence="3">
    <location>
        <begin position="42"/>
        <end position="153"/>
    </location>
</feature>
<dbReference type="InterPro" id="IPR006283">
    <property type="entry name" value="ThiL-like"/>
</dbReference>
<feature type="binding site" evidence="2">
    <location>
        <position position="61"/>
    </location>
    <ligand>
        <name>Mg(2+)</name>
        <dbReference type="ChEBI" id="CHEBI:18420"/>
        <label>1</label>
    </ligand>
</feature>
<comment type="caution">
    <text evidence="5">The sequence shown here is derived from an EMBL/GenBank/DDBJ whole genome shotgun (WGS) entry which is preliminary data.</text>
</comment>
<dbReference type="SUPFAM" id="SSF55326">
    <property type="entry name" value="PurM N-terminal domain-like"/>
    <property type="match status" value="1"/>
</dbReference>
<comment type="pathway">
    <text evidence="2">Cofactor biosynthesis; thiamine diphosphate biosynthesis; thiamine diphosphate from thiamine phosphate: step 1/1.</text>
</comment>
<dbReference type="InterPro" id="IPR016188">
    <property type="entry name" value="PurM-like_N"/>
</dbReference>
<feature type="binding site" evidence="2">
    <location>
        <position position="90"/>
    </location>
    <ligand>
        <name>Mg(2+)</name>
        <dbReference type="ChEBI" id="CHEBI:18420"/>
        <label>4</label>
    </ligand>
</feature>
<dbReference type="GO" id="GO:0009030">
    <property type="term" value="F:thiamine-phosphate kinase activity"/>
    <property type="evidence" value="ECO:0007669"/>
    <property type="project" value="UniProtKB-UniRule"/>
</dbReference>
<feature type="domain" description="PurM-like C-terminal" evidence="4">
    <location>
        <begin position="164"/>
        <end position="299"/>
    </location>
</feature>
<dbReference type="InterPro" id="IPR036676">
    <property type="entry name" value="PurM-like_C_sf"/>
</dbReference>
<keyword evidence="2" id="KW-0460">Magnesium</keyword>
<keyword evidence="2" id="KW-0547">Nucleotide-binding</keyword>
<feature type="binding site" evidence="2">
    <location>
        <position position="222"/>
    </location>
    <ligand>
        <name>Mg(2+)</name>
        <dbReference type="ChEBI" id="CHEBI:18420"/>
        <label>3</label>
    </ligand>
</feature>
<dbReference type="PIRSF" id="PIRSF005303">
    <property type="entry name" value="Thiam_monoph_kin"/>
    <property type="match status" value="1"/>
</dbReference>
<comment type="caution">
    <text evidence="2">Lacks conserved residue(s) required for the propagation of feature annotation.</text>
</comment>
<evidence type="ECO:0000259" key="4">
    <source>
        <dbReference type="Pfam" id="PF02769"/>
    </source>
</evidence>
<dbReference type="GO" id="GO:0005524">
    <property type="term" value="F:ATP binding"/>
    <property type="evidence" value="ECO:0007669"/>
    <property type="project" value="UniProtKB-UniRule"/>
</dbReference>
<evidence type="ECO:0000313" key="5">
    <source>
        <dbReference type="EMBL" id="HCT57112.1"/>
    </source>
</evidence>
<reference evidence="5 6" key="1">
    <citation type="journal article" date="2018" name="Nat. Biotechnol.">
        <title>A standardized bacterial taxonomy based on genome phylogeny substantially revises the tree of life.</title>
        <authorList>
            <person name="Parks D.H."/>
            <person name="Chuvochina M."/>
            <person name="Waite D.W."/>
            <person name="Rinke C."/>
            <person name="Skarshewski A."/>
            <person name="Chaumeil P.A."/>
            <person name="Hugenholtz P."/>
        </authorList>
    </citation>
    <scope>NUCLEOTIDE SEQUENCE [LARGE SCALE GENOMIC DNA]</scope>
    <source>
        <strain evidence="5">UBA8844</strain>
    </source>
</reference>
<comment type="function">
    <text evidence="2">Catalyzes the ATP-dependent phosphorylation of thiamine-monophosphate (TMP) to form thiamine-pyrophosphate (TPP), the active form of vitamin B1.</text>
</comment>
<feature type="binding site" evidence="2">
    <location>
        <begin position="136"/>
        <end position="137"/>
    </location>
    <ligand>
        <name>ATP</name>
        <dbReference type="ChEBI" id="CHEBI:30616"/>
    </ligand>
</feature>
<feature type="binding site" evidence="2">
    <location>
        <position position="160"/>
    </location>
    <ligand>
        <name>ATP</name>
        <dbReference type="ChEBI" id="CHEBI:30616"/>
    </ligand>
</feature>
<feature type="binding site" evidence="2">
    <location>
        <position position="59"/>
    </location>
    <ligand>
        <name>Mg(2+)</name>
        <dbReference type="ChEBI" id="CHEBI:18420"/>
        <label>4</label>
    </ligand>
</feature>
<dbReference type="PANTHER" id="PTHR30270">
    <property type="entry name" value="THIAMINE-MONOPHOSPHATE KINASE"/>
    <property type="match status" value="1"/>
</dbReference>
<keyword evidence="2" id="KW-0479">Metal-binding</keyword>
<dbReference type="CDD" id="cd02194">
    <property type="entry name" value="ThiL"/>
    <property type="match status" value="1"/>
</dbReference>
<feature type="binding site" evidence="2">
    <location>
        <position position="137"/>
    </location>
    <ligand>
        <name>Mg(2+)</name>
        <dbReference type="ChEBI" id="CHEBI:18420"/>
        <label>1</label>
    </ligand>
</feature>
<feature type="binding site" evidence="2">
    <location>
        <position position="90"/>
    </location>
    <ligand>
        <name>Mg(2+)</name>
        <dbReference type="ChEBI" id="CHEBI:18420"/>
        <label>3</label>
    </ligand>
</feature>
<dbReference type="Proteomes" id="UP000264071">
    <property type="component" value="Unassembled WGS sequence"/>
</dbReference>
<evidence type="ECO:0000256" key="1">
    <source>
        <dbReference type="ARBA" id="ARBA00022977"/>
    </source>
</evidence>
<protein>
    <recommendedName>
        <fullName evidence="2">Thiamine-monophosphate kinase</fullName>
        <shortName evidence="2">TMP kinase</shortName>
        <shortName evidence="2">Thiamine-phosphate kinase</shortName>
        <ecNumber evidence="2">2.7.4.16</ecNumber>
    </recommendedName>
</protein>
<evidence type="ECO:0000256" key="2">
    <source>
        <dbReference type="HAMAP-Rule" id="MF_02128"/>
    </source>
</evidence>
<dbReference type="SUPFAM" id="SSF56042">
    <property type="entry name" value="PurM C-terminal domain-like"/>
    <property type="match status" value="1"/>
</dbReference>
<evidence type="ECO:0000259" key="3">
    <source>
        <dbReference type="Pfam" id="PF00586"/>
    </source>
</evidence>